<dbReference type="OrthoDB" id="307711at2759"/>
<keyword evidence="3" id="KW-1185">Reference proteome</keyword>
<dbReference type="PROSITE" id="PS50011">
    <property type="entry name" value="PROTEIN_KINASE_DOM"/>
    <property type="match status" value="1"/>
</dbReference>
<organism evidence="2 3">
    <name type="scientific">Paramecium sonneborni</name>
    <dbReference type="NCBI Taxonomy" id="65129"/>
    <lineage>
        <taxon>Eukaryota</taxon>
        <taxon>Sar</taxon>
        <taxon>Alveolata</taxon>
        <taxon>Ciliophora</taxon>
        <taxon>Intramacronucleata</taxon>
        <taxon>Oligohymenophorea</taxon>
        <taxon>Peniculida</taxon>
        <taxon>Parameciidae</taxon>
        <taxon>Paramecium</taxon>
    </lineage>
</organism>
<gene>
    <name evidence="2" type="ORF">PSON_ATCC_30995.1.T0180351</name>
</gene>
<dbReference type="InterPro" id="IPR000719">
    <property type="entry name" value="Prot_kinase_dom"/>
</dbReference>
<evidence type="ECO:0000313" key="2">
    <source>
        <dbReference type="EMBL" id="CAD8064154.1"/>
    </source>
</evidence>
<dbReference type="EMBL" id="CAJJDN010000018">
    <property type="protein sequence ID" value="CAD8064154.1"/>
    <property type="molecule type" value="Genomic_DNA"/>
</dbReference>
<dbReference type="GO" id="GO:0004672">
    <property type="term" value="F:protein kinase activity"/>
    <property type="evidence" value="ECO:0007669"/>
    <property type="project" value="InterPro"/>
</dbReference>
<evidence type="ECO:0000313" key="3">
    <source>
        <dbReference type="Proteomes" id="UP000692954"/>
    </source>
</evidence>
<reference evidence="2" key="1">
    <citation type="submission" date="2021-01" db="EMBL/GenBank/DDBJ databases">
        <authorList>
            <consortium name="Genoscope - CEA"/>
            <person name="William W."/>
        </authorList>
    </citation>
    <scope>NUCLEOTIDE SEQUENCE</scope>
</reference>
<comment type="caution">
    <text evidence="2">The sequence shown here is derived from an EMBL/GenBank/DDBJ whole genome shotgun (WGS) entry which is preliminary data.</text>
</comment>
<dbReference type="GO" id="GO:0005524">
    <property type="term" value="F:ATP binding"/>
    <property type="evidence" value="ECO:0007669"/>
    <property type="project" value="InterPro"/>
</dbReference>
<evidence type="ECO:0000259" key="1">
    <source>
        <dbReference type="PROSITE" id="PS50011"/>
    </source>
</evidence>
<sequence length="445" mass="53199">MGQNWASPQLIQQNLVDNQQFLDQEIQSKLTDSNGPHLRHLKSFSIQDGYKGRIINYDCQPNFLNLKSLKDLSNQNSINTNHYQDILTQLIQGLYEMHKNQFIGRSFSYETITYELAAKKLVYFNFGFFHSVEQTQFSPECLYKLLYTYESDYWLVAKIMWQLLVKKRDCYNTDIKIFGKNILNYQLDEIKIDPQLGQPKELIELINEMLPIYCGRRKTISKLLDEQYLKLDNQGRTLMKQFYEKYSFGSYILKIMQQTFKRDSQKIFVYYIDLKNKVCNRFVKEIFQILLTYIALQLVFHYPTQDKNKYPFLLSTLSKCLTTQSRILKDKLQIIEKWEPQDSQNYKILKEQIFQSHNQACRYEKHLHKKYQEDFEKLSDLSLEEKIKILHFKLSQYRAQASNPESIPQKILLKLLTNLRVQENINCKNLEEGLIQYLDKLQNEQ</sequence>
<proteinExistence type="predicted"/>
<name>A0A8S1LN18_9CILI</name>
<accession>A0A8S1LN18</accession>
<protein>
    <recommendedName>
        <fullName evidence="1">Protein kinase domain-containing protein</fullName>
    </recommendedName>
</protein>
<feature type="domain" description="Protein kinase" evidence="1">
    <location>
        <begin position="1"/>
        <end position="229"/>
    </location>
</feature>
<dbReference type="AlphaFoldDB" id="A0A8S1LN18"/>
<dbReference type="Proteomes" id="UP000692954">
    <property type="component" value="Unassembled WGS sequence"/>
</dbReference>